<evidence type="ECO:0000313" key="2">
    <source>
        <dbReference type="Proteomes" id="UP001055108"/>
    </source>
</evidence>
<reference evidence="1" key="2">
    <citation type="submission" date="2021-08" db="EMBL/GenBank/DDBJ databases">
        <authorList>
            <person name="Tani A."/>
            <person name="Ola A."/>
            <person name="Ogura Y."/>
            <person name="Katsura K."/>
            <person name="Hayashi T."/>
        </authorList>
    </citation>
    <scope>NUCLEOTIDE SEQUENCE</scope>
    <source>
        <strain evidence="1">NBRC 103626</strain>
    </source>
</reference>
<organism evidence="1 2">
    <name type="scientific">Methylobacterium gregans</name>
    <dbReference type="NCBI Taxonomy" id="374424"/>
    <lineage>
        <taxon>Bacteria</taxon>
        <taxon>Pseudomonadati</taxon>
        <taxon>Pseudomonadota</taxon>
        <taxon>Alphaproteobacteria</taxon>
        <taxon>Hyphomicrobiales</taxon>
        <taxon>Methylobacteriaceae</taxon>
        <taxon>Methylobacterium</taxon>
    </lineage>
</organism>
<dbReference type="Proteomes" id="UP001055108">
    <property type="component" value="Unassembled WGS sequence"/>
</dbReference>
<sequence length="536" mass="58518">MESVICRLHAGAITGLHLGAVIHKGDHVGRLDAPIVPFGVDLPGDLLALPPTDQNLGLVHAGTRIGGLIGGDSERALVPRDLYRTFLIPRLVTPVKVSGGVLILPSSVVIRAFISPIGAVVRDLVRRPPQPLPLTPQPLLYSVLGPGTGVMQDGRWRVALDAKIHERHAPLLANLHRTFSEHGFLAAERVFDGARSEPPRLAGPLPFTDCILHMRVHVYEIAPGHWLALDVESARWPYDEPREIDVVRWVREGERPGDVLYRPGGRPGLADDGQIDVLSQEDAHEGADLAMWATGGPAWEALPVRHETREPYHRDEERWVGVKSGNPSEVGSLGGTGPHGDVEAVTFDQGPKKPSQIEPIARFEEILALFDELCAPDPRERRGTITSAIPCVQGLEVDRIMAGNCPVWRFRNSPNKPDKPNPWVVWNPGAMPERSRTALVCRIPVPGHGDATWFEIEGRTANDLYRALIVGRLLCDAEIIAILDAVSEQNNVLHVDYGAILPHCPPPALWKHGRVKETGRLSAKSAWAKLVAAFGG</sequence>
<dbReference type="EMBL" id="BPQM01000122">
    <property type="protein sequence ID" value="GJD80959.1"/>
    <property type="molecule type" value="Genomic_DNA"/>
</dbReference>
<comment type="caution">
    <text evidence="1">The sequence shown here is derived from an EMBL/GenBank/DDBJ whole genome shotgun (WGS) entry which is preliminary data.</text>
</comment>
<reference evidence="1" key="1">
    <citation type="journal article" date="2016" name="Front. Microbiol.">
        <title>Genome Sequence of the Piezophilic, Mesophilic Sulfate-Reducing Bacterium Desulfovibrio indicus J2T.</title>
        <authorList>
            <person name="Cao J."/>
            <person name="Maignien L."/>
            <person name="Shao Z."/>
            <person name="Alain K."/>
            <person name="Jebbar M."/>
        </authorList>
    </citation>
    <scope>NUCLEOTIDE SEQUENCE</scope>
    <source>
        <strain evidence="1">NBRC 103626</strain>
    </source>
</reference>
<gene>
    <name evidence="1" type="ORF">NBEOAGPD_4204</name>
</gene>
<protein>
    <submittedName>
        <fullName evidence="1">Uncharacterized protein</fullName>
    </submittedName>
</protein>
<proteinExistence type="predicted"/>
<keyword evidence="2" id="KW-1185">Reference proteome</keyword>
<evidence type="ECO:0000313" key="1">
    <source>
        <dbReference type="EMBL" id="GJD80959.1"/>
    </source>
</evidence>
<name>A0AA37HS13_9HYPH</name>
<accession>A0AA37HS13</accession>
<dbReference type="AlphaFoldDB" id="A0AA37HS13"/>